<dbReference type="InterPro" id="IPR003770">
    <property type="entry name" value="MLTG-like"/>
</dbReference>
<feature type="compositionally biased region" description="Low complexity" evidence="8">
    <location>
        <begin position="155"/>
        <end position="198"/>
    </location>
</feature>
<feature type="compositionally biased region" description="Gly residues" evidence="8">
    <location>
        <begin position="54"/>
        <end position="74"/>
    </location>
</feature>
<proteinExistence type="inferred from homology"/>
<feature type="region of interest" description="Disordered" evidence="8">
    <location>
        <begin position="1"/>
        <end position="290"/>
    </location>
</feature>
<dbReference type="RefSeq" id="WP_125048140.1">
    <property type="nucleotide sequence ID" value="NZ_BHZC01000001.1"/>
</dbReference>
<feature type="compositionally biased region" description="Basic residues" evidence="8">
    <location>
        <begin position="280"/>
        <end position="290"/>
    </location>
</feature>
<keyword evidence="2 7" id="KW-0812">Transmembrane</keyword>
<dbReference type="HAMAP" id="MF_02065">
    <property type="entry name" value="MltG"/>
    <property type="match status" value="1"/>
</dbReference>
<evidence type="ECO:0000313" key="9">
    <source>
        <dbReference type="EMBL" id="GCD39085.1"/>
    </source>
</evidence>
<dbReference type="GO" id="GO:0008932">
    <property type="term" value="F:lytic endotransglycosylase activity"/>
    <property type="evidence" value="ECO:0007669"/>
    <property type="project" value="UniProtKB-UniRule"/>
</dbReference>
<dbReference type="GeneID" id="95625624"/>
<gene>
    <name evidence="7" type="primary">mltG</name>
    <name evidence="9" type="ORF">OEIGOIKO_06914</name>
</gene>
<evidence type="ECO:0000256" key="1">
    <source>
        <dbReference type="ARBA" id="ARBA00022475"/>
    </source>
</evidence>
<accession>A0A7U9Q245</accession>
<keyword evidence="4 7" id="KW-0472">Membrane</keyword>
<dbReference type="Proteomes" id="UP000287830">
    <property type="component" value="Unassembled WGS sequence"/>
</dbReference>
<evidence type="ECO:0000256" key="4">
    <source>
        <dbReference type="ARBA" id="ARBA00023136"/>
    </source>
</evidence>
<keyword evidence="3 7" id="KW-1133">Transmembrane helix</keyword>
<dbReference type="Pfam" id="PF02618">
    <property type="entry name" value="YceG"/>
    <property type="match status" value="1"/>
</dbReference>
<evidence type="ECO:0000256" key="3">
    <source>
        <dbReference type="ARBA" id="ARBA00022989"/>
    </source>
</evidence>
<feature type="compositionally biased region" description="Low complexity" evidence="8">
    <location>
        <begin position="83"/>
        <end position="93"/>
    </location>
</feature>
<keyword evidence="5 7" id="KW-0456">Lyase</keyword>
<evidence type="ECO:0000256" key="8">
    <source>
        <dbReference type="SAM" id="MobiDB-lite"/>
    </source>
</evidence>
<protein>
    <recommendedName>
        <fullName evidence="7">Endolytic murein transglycosylase</fullName>
        <ecNumber evidence="7">4.2.2.29</ecNumber>
    </recommendedName>
    <alternativeName>
        <fullName evidence="7">Peptidoglycan lytic transglycosylase</fullName>
    </alternativeName>
    <alternativeName>
        <fullName evidence="7">Peptidoglycan polymerization terminase</fullName>
    </alternativeName>
</protein>
<keyword evidence="6 7" id="KW-0961">Cell wall biogenesis/degradation</keyword>
<dbReference type="GO" id="GO:0005886">
    <property type="term" value="C:plasma membrane"/>
    <property type="evidence" value="ECO:0007669"/>
    <property type="project" value="UniProtKB-SubCell"/>
</dbReference>
<evidence type="ECO:0000256" key="5">
    <source>
        <dbReference type="ARBA" id="ARBA00023239"/>
    </source>
</evidence>
<dbReference type="GO" id="GO:0071555">
    <property type="term" value="P:cell wall organization"/>
    <property type="evidence" value="ECO:0007669"/>
    <property type="project" value="UniProtKB-KW"/>
</dbReference>
<dbReference type="OrthoDB" id="9814591at2"/>
<comment type="similarity">
    <text evidence="7">Belongs to the transglycosylase MltG family.</text>
</comment>
<feature type="site" description="Important for catalytic activity" evidence="7">
    <location>
        <position position="518"/>
    </location>
</feature>
<evidence type="ECO:0000256" key="2">
    <source>
        <dbReference type="ARBA" id="ARBA00022692"/>
    </source>
</evidence>
<dbReference type="EMBL" id="BHZC01000001">
    <property type="protein sequence ID" value="GCD39085.1"/>
    <property type="molecule type" value="Genomic_DNA"/>
</dbReference>
<comment type="caution">
    <text evidence="9">The sequence shown here is derived from an EMBL/GenBank/DDBJ whole genome shotgun (WGS) entry which is preliminary data.</text>
</comment>
<evidence type="ECO:0000256" key="7">
    <source>
        <dbReference type="HAMAP-Rule" id="MF_02065"/>
    </source>
</evidence>
<feature type="transmembrane region" description="Helical" evidence="7">
    <location>
        <begin position="294"/>
        <end position="315"/>
    </location>
</feature>
<comment type="subcellular location">
    <subcellularLocation>
        <location evidence="7">Cell membrane</location>
        <topology evidence="7">Single-pass membrane protein</topology>
    </subcellularLocation>
</comment>
<keyword evidence="1 7" id="KW-1003">Cell membrane</keyword>
<comment type="catalytic activity">
    <reaction evidence="7">
        <text>a peptidoglycan chain = a peptidoglycan chain with N-acetyl-1,6-anhydromuramyl-[peptide] at the reducing end + a peptidoglycan chain with N-acetylglucosamine at the non-reducing end.</text>
        <dbReference type="EC" id="4.2.2.29"/>
    </reaction>
</comment>
<sequence length="641" mass="70085">MTEYGRGYGSEPWHPDDPLYGDQGRYGGQPRQPQQGPYGEQYDGPQQQNAYGGQQQGGQQHGGHGGQQHGGHGGQQHDGHGGQQQPYGQQPQGRQWDELSGPYPPAQQQYGGGWDASQGGAPYDPYGQHPPVDPYSGQSPDYYGTQDAYPPPQPQHLRQQQAGQPGPHGQAGQSGPQGQPGPHEQSGPHGQSVPQGPHGPQGQGEQGDQIAQTAQFEAVRPEHLNQPPHPSPPGDDFRAAPGPEQDEQVRDPAHSFFKDDRDGDDGYDDDTDPREERRAGRERRGRKSKQRSRMACLIVAGVFVVGGGGVAYFGYDFWQSHFGSAPDFEGEGSGDVQVQIPSGASLLKMGLILKEAGVVKSADAFTEAASDKQLQAGAYSLRKQMSAASAVQLMLDPKSRNGLTVREGLRNGAVYDLIDKKLHLTSGTTKDVAAAQLKNLGLPSWANSNPKIKDPLEGFLYPSTYSVSGKAKPEDVLKEMVARANREYAKYDLEENARKLELKSPLDLITVASLTQAEGITHDDFRKMAAVVYNRLAPSNTITNQKLEFDSTYNYLKNQSKIDISTREIRNYDDPYNTYFYKGLPPGPIGNPGEDALKASIDPDQSAKWLFFISIDGKKTDFTTNLKDHEKLVAEFNKRKR</sequence>
<evidence type="ECO:0000313" key="10">
    <source>
        <dbReference type="Proteomes" id="UP000287830"/>
    </source>
</evidence>
<dbReference type="Gene3D" id="3.30.1490.480">
    <property type="entry name" value="Endolytic murein transglycosylase"/>
    <property type="match status" value="1"/>
</dbReference>
<reference evidence="9 10" key="1">
    <citation type="submission" date="2018-11" db="EMBL/GenBank/DDBJ databases">
        <title>Whole genome sequence of Streptomyces chrestomyceticus NBRC 13444(T).</title>
        <authorList>
            <person name="Komaki H."/>
            <person name="Tamura T."/>
        </authorList>
    </citation>
    <scope>NUCLEOTIDE SEQUENCE [LARGE SCALE GENOMIC DNA]</scope>
    <source>
        <strain evidence="9 10">NBRC 13444</strain>
    </source>
</reference>
<feature type="compositionally biased region" description="Low complexity" evidence="8">
    <location>
        <begin position="20"/>
        <end position="53"/>
    </location>
</feature>
<dbReference type="PANTHER" id="PTHR30518">
    <property type="entry name" value="ENDOLYTIC MUREIN TRANSGLYCOSYLASE"/>
    <property type="match status" value="1"/>
</dbReference>
<dbReference type="PANTHER" id="PTHR30518:SF2">
    <property type="entry name" value="ENDOLYTIC MUREIN TRANSGLYCOSYLASE"/>
    <property type="match status" value="1"/>
</dbReference>
<evidence type="ECO:0000256" key="6">
    <source>
        <dbReference type="ARBA" id="ARBA00023316"/>
    </source>
</evidence>
<organism evidence="9 10">
    <name type="scientific">Streptomyces chrestomyceticus JCM 4735</name>
    <dbReference type="NCBI Taxonomy" id="1306181"/>
    <lineage>
        <taxon>Bacteria</taxon>
        <taxon>Bacillati</taxon>
        <taxon>Actinomycetota</taxon>
        <taxon>Actinomycetes</taxon>
        <taxon>Kitasatosporales</taxon>
        <taxon>Streptomycetaceae</taxon>
        <taxon>Streptomyces</taxon>
    </lineage>
</organism>
<dbReference type="NCBIfam" id="TIGR00247">
    <property type="entry name" value="endolytic transglycosylase MltG"/>
    <property type="match status" value="1"/>
</dbReference>
<dbReference type="GO" id="GO:0009252">
    <property type="term" value="P:peptidoglycan biosynthetic process"/>
    <property type="evidence" value="ECO:0007669"/>
    <property type="project" value="UniProtKB-UniRule"/>
</dbReference>
<feature type="compositionally biased region" description="Basic and acidic residues" evidence="8">
    <location>
        <begin position="247"/>
        <end position="261"/>
    </location>
</feature>
<dbReference type="EC" id="4.2.2.29" evidence="7"/>
<dbReference type="AlphaFoldDB" id="A0A7U9Q245"/>
<feature type="compositionally biased region" description="Acidic residues" evidence="8">
    <location>
        <begin position="262"/>
        <end position="273"/>
    </location>
</feature>
<comment type="function">
    <text evidence="7">Functions as a peptidoglycan terminase that cleaves nascent peptidoglycan strands endolytically to terminate their elongation.</text>
</comment>
<name>A0A7U9Q245_9ACTN</name>